<evidence type="ECO:0000256" key="5">
    <source>
        <dbReference type="ARBA" id="ARBA00023180"/>
    </source>
</evidence>
<dbReference type="InterPro" id="IPR008758">
    <property type="entry name" value="Peptidase_S28"/>
</dbReference>
<proteinExistence type="inferred from homology"/>
<dbReference type="PANTHER" id="PTHR11010">
    <property type="entry name" value="PROTEASE S28 PRO-X CARBOXYPEPTIDASE-RELATED"/>
    <property type="match status" value="1"/>
</dbReference>
<dbReference type="GO" id="GO:0008239">
    <property type="term" value="F:dipeptidyl-peptidase activity"/>
    <property type="evidence" value="ECO:0007669"/>
    <property type="project" value="TreeGrafter"/>
</dbReference>
<organism evidence="6 7">
    <name type="scientific">Strongylus vulgaris</name>
    <name type="common">Blood worm</name>
    <dbReference type="NCBI Taxonomy" id="40348"/>
    <lineage>
        <taxon>Eukaryota</taxon>
        <taxon>Metazoa</taxon>
        <taxon>Ecdysozoa</taxon>
        <taxon>Nematoda</taxon>
        <taxon>Chromadorea</taxon>
        <taxon>Rhabditida</taxon>
        <taxon>Rhabditina</taxon>
        <taxon>Rhabditomorpha</taxon>
        <taxon>Strongyloidea</taxon>
        <taxon>Strongylidae</taxon>
        <taxon>Strongylus</taxon>
    </lineage>
</organism>
<evidence type="ECO:0000256" key="3">
    <source>
        <dbReference type="ARBA" id="ARBA00022729"/>
    </source>
</evidence>
<evidence type="ECO:0000313" key="6">
    <source>
        <dbReference type="EMBL" id="VDM69466.1"/>
    </source>
</evidence>
<dbReference type="Pfam" id="PF05577">
    <property type="entry name" value="Peptidase_S28"/>
    <property type="match status" value="1"/>
</dbReference>
<dbReference type="AlphaFoldDB" id="A0A3P7IIM9"/>
<dbReference type="EMBL" id="UYYB01012324">
    <property type="protein sequence ID" value="VDM69466.1"/>
    <property type="molecule type" value="Genomic_DNA"/>
</dbReference>
<protein>
    <submittedName>
        <fullName evidence="6">Uncharacterized protein</fullName>
    </submittedName>
</protein>
<keyword evidence="2" id="KW-0645">Protease</keyword>
<comment type="similarity">
    <text evidence="1">Belongs to the peptidase S28 family.</text>
</comment>
<evidence type="ECO:0000256" key="4">
    <source>
        <dbReference type="ARBA" id="ARBA00022801"/>
    </source>
</evidence>
<keyword evidence="3" id="KW-0732">Signal</keyword>
<dbReference type="Gene3D" id="1.20.120.980">
    <property type="entry name" value="Serine carboxypeptidase S28, SKS domain"/>
    <property type="match status" value="1"/>
</dbReference>
<dbReference type="Proteomes" id="UP000270094">
    <property type="component" value="Unassembled WGS sequence"/>
</dbReference>
<reference evidence="6 7" key="1">
    <citation type="submission" date="2018-11" db="EMBL/GenBank/DDBJ databases">
        <authorList>
            <consortium name="Pathogen Informatics"/>
        </authorList>
    </citation>
    <scope>NUCLEOTIDE SEQUENCE [LARGE SCALE GENOMIC DNA]</scope>
</reference>
<name>A0A3P7IIM9_STRVU</name>
<dbReference type="OrthoDB" id="1735038at2759"/>
<dbReference type="InterPro" id="IPR029058">
    <property type="entry name" value="AB_hydrolase_fold"/>
</dbReference>
<evidence type="ECO:0000313" key="7">
    <source>
        <dbReference type="Proteomes" id="UP000270094"/>
    </source>
</evidence>
<dbReference type="GO" id="GO:0070008">
    <property type="term" value="F:serine-type exopeptidase activity"/>
    <property type="evidence" value="ECO:0007669"/>
    <property type="project" value="InterPro"/>
</dbReference>
<keyword evidence="7" id="KW-1185">Reference proteome</keyword>
<dbReference type="InterPro" id="IPR042269">
    <property type="entry name" value="Ser_carbopepase_S28_SKS"/>
</dbReference>
<gene>
    <name evidence="6" type="ORF">SVUK_LOCUS4464</name>
</gene>
<keyword evidence="5" id="KW-0325">Glycoprotein</keyword>
<dbReference type="PANTHER" id="PTHR11010:SF34">
    <property type="entry name" value="SERINE PROTEASE F56F10.1-RELATED"/>
    <property type="match status" value="1"/>
</dbReference>
<sequence>MDSMSLDFLKAPQFSVVSVAMRGWIWQTCTELGYFQTTDGGNNGIFGSTLPVDFYSDQCIDLFSPEYTLDSTYQRVAAVLQKYGGADAYRGTKAAFPNGSIDPWKSLGLLKGNANNKVDAFLIDGTAHCADMYPASPRDLQSLTDARIRLKSQLSDWISDALHSGGKAWTTATLTSILVLFSVFFFE</sequence>
<dbReference type="GO" id="GO:0006508">
    <property type="term" value="P:proteolysis"/>
    <property type="evidence" value="ECO:0007669"/>
    <property type="project" value="UniProtKB-KW"/>
</dbReference>
<evidence type="ECO:0000256" key="1">
    <source>
        <dbReference type="ARBA" id="ARBA00011079"/>
    </source>
</evidence>
<evidence type="ECO:0000256" key="2">
    <source>
        <dbReference type="ARBA" id="ARBA00022670"/>
    </source>
</evidence>
<keyword evidence="4" id="KW-0378">Hydrolase</keyword>
<dbReference type="Gene3D" id="3.40.50.1820">
    <property type="entry name" value="alpha/beta hydrolase"/>
    <property type="match status" value="1"/>
</dbReference>
<accession>A0A3P7IIM9</accession>